<dbReference type="EMBL" id="QUBQ01000001">
    <property type="protein sequence ID" value="REK75803.1"/>
    <property type="molecule type" value="Genomic_DNA"/>
</dbReference>
<feature type="transmembrane region" description="Helical" evidence="1">
    <location>
        <begin position="299"/>
        <end position="316"/>
    </location>
</feature>
<feature type="transmembrane region" description="Helical" evidence="1">
    <location>
        <begin position="203"/>
        <end position="223"/>
    </location>
</feature>
<evidence type="ECO:0000313" key="2">
    <source>
        <dbReference type="EMBL" id="REK75803.1"/>
    </source>
</evidence>
<accession>A0A371PI37</accession>
<keyword evidence="1" id="KW-0472">Membrane</keyword>
<feature type="transmembrane region" description="Helical" evidence="1">
    <location>
        <begin position="38"/>
        <end position="56"/>
    </location>
</feature>
<feature type="transmembrane region" description="Helical" evidence="1">
    <location>
        <begin position="6"/>
        <end position="26"/>
    </location>
</feature>
<feature type="transmembrane region" description="Helical" evidence="1">
    <location>
        <begin position="323"/>
        <end position="344"/>
    </location>
</feature>
<feature type="transmembrane region" description="Helical" evidence="1">
    <location>
        <begin position="128"/>
        <end position="155"/>
    </location>
</feature>
<protein>
    <submittedName>
        <fullName evidence="2">EpsG family protein</fullName>
    </submittedName>
</protein>
<reference evidence="2 3" key="1">
    <citation type="submission" date="2018-08" db="EMBL/GenBank/DDBJ databases">
        <title>Paenibacillus sp. M4BSY-1, whole genome shotgun sequence.</title>
        <authorList>
            <person name="Tuo L."/>
        </authorList>
    </citation>
    <scope>NUCLEOTIDE SEQUENCE [LARGE SCALE GENOMIC DNA]</scope>
    <source>
        <strain evidence="2 3">M4BSY-1</strain>
    </source>
</reference>
<dbReference type="AlphaFoldDB" id="A0A371PI37"/>
<name>A0A371PI37_9BACL</name>
<keyword evidence="1" id="KW-1133">Transmembrane helix</keyword>
<dbReference type="Pfam" id="PF14897">
    <property type="entry name" value="EpsG"/>
    <property type="match status" value="1"/>
</dbReference>
<dbReference type="InterPro" id="IPR049458">
    <property type="entry name" value="EpsG-like"/>
</dbReference>
<organism evidence="2 3">
    <name type="scientific">Paenibacillus paeoniae</name>
    <dbReference type="NCBI Taxonomy" id="2292705"/>
    <lineage>
        <taxon>Bacteria</taxon>
        <taxon>Bacillati</taxon>
        <taxon>Bacillota</taxon>
        <taxon>Bacilli</taxon>
        <taxon>Bacillales</taxon>
        <taxon>Paenibacillaceae</taxon>
        <taxon>Paenibacillus</taxon>
    </lineage>
</organism>
<feature type="transmembrane region" description="Helical" evidence="1">
    <location>
        <begin position="167"/>
        <end position="191"/>
    </location>
</feature>
<keyword evidence="1" id="KW-0812">Transmembrane</keyword>
<comment type="caution">
    <text evidence="2">The sequence shown here is derived from an EMBL/GenBank/DDBJ whole genome shotgun (WGS) entry which is preliminary data.</text>
</comment>
<feature type="transmembrane region" description="Helical" evidence="1">
    <location>
        <begin position="243"/>
        <end position="261"/>
    </location>
</feature>
<feature type="transmembrane region" description="Helical" evidence="1">
    <location>
        <begin position="100"/>
        <end position="121"/>
    </location>
</feature>
<dbReference type="Proteomes" id="UP000261905">
    <property type="component" value="Unassembled WGS sequence"/>
</dbReference>
<dbReference type="OrthoDB" id="1649543at2"/>
<sequence length="357" mass="41511">MEMIWFTLAAVFLCAFMGRFLSLNTGRMPLTIRPNRGYIVLAALCLILVAGLRNNIGDTYLYMHGYQVTDFTWESVLQSEDIGFNLFQLLLKQLTPDPQLMIFLTAMVTNLLIVIVFYRYSRLVEFSLYAYITTGAFIVSMNGIRQYLAAAIVFAAIKSLLDGKWKVYFPVVLFASFFHQSALIMLPIYFLVRRKAWTVTTSLLLAVAILIVVGFNYFSTMLFTVIENTKYSEYENFQEGGANFIRVIIYAIPLIIAYLGRDKLKAIFPQSDVIVNLSLVGAVIMLISTQNWIFARLGIYFTLYQLILMGWMIKLFREKDQRFVYLMFVCFYLLYFFYENVIILDIRYTSDYIKWPF</sequence>
<dbReference type="RefSeq" id="WP_116042304.1">
    <property type="nucleotide sequence ID" value="NZ_QUBQ01000001.1"/>
</dbReference>
<keyword evidence="3" id="KW-1185">Reference proteome</keyword>
<gene>
    <name evidence="2" type="ORF">DX130_01610</name>
</gene>
<feature type="transmembrane region" description="Helical" evidence="1">
    <location>
        <begin position="273"/>
        <end position="293"/>
    </location>
</feature>
<evidence type="ECO:0000313" key="3">
    <source>
        <dbReference type="Proteomes" id="UP000261905"/>
    </source>
</evidence>
<proteinExistence type="predicted"/>
<evidence type="ECO:0000256" key="1">
    <source>
        <dbReference type="SAM" id="Phobius"/>
    </source>
</evidence>